<organism evidence="6 7">
    <name type="scientific">Candidatus Acutalibacter pullicola</name>
    <dbReference type="NCBI Taxonomy" id="2838417"/>
    <lineage>
        <taxon>Bacteria</taxon>
        <taxon>Bacillati</taxon>
        <taxon>Bacillota</taxon>
        <taxon>Clostridia</taxon>
        <taxon>Eubacteriales</taxon>
        <taxon>Acutalibacteraceae</taxon>
        <taxon>Acutalibacter</taxon>
    </lineage>
</organism>
<sequence length="339" mass="37757">MTQTERDPIREETSAPLVQLRGLSKEFRQGRERVCAVRSLSLDIFPGEVFGLVGESGCGKSTLGQMLVRLLEPTEGQVLFHGRDVTRPSPRERKALCRSMQIIFQDPYSSIDPLKPIGWLVEEPLQIHKWGQSRQERRERALDMLRAVGLDETYWNRLPGELSGGQRQRVAIAIALVLHPEFVVCDEPVSALDVSVQAQVLNLLLELRRKLGLTYLFISHDLHVVSYLADRVGVMYLGELVELGSCGALVQHPLHPYTRALFSASAEGEGRIVLSGDLPSPAHPPEGCPFHTRCFACGERCRQEKPLLRQVEPGRLCACHRAEEFLAEGLGNSSGKPLT</sequence>
<dbReference type="Pfam" id="PF00005">
    <property type="entry name" value="ABC_tran"/>
    <property type="match status" value="1"/>
</dbReference>
<dbReference type="PANTHER" id="PTHR43776:SF7">
    <property type="entry name" value="D,D-DIPEPTIDE TRANSPORT ATP-BINDING PROTEIN DDPF-RELATED"/>
    <property type="match status" value="1"/>
</dbReference>
<dbReference type="CDD" id="cd03257">
    <property type="entry name" value="ABC_NikE_OppD_transporters"/>
    <property type="match status" value="1"/>
</dbReference>
<dbReference type="Pfam" id="PF08352">
    <property type="entry name" value="oligo_HPY"/>
    <property type="match status" value="1"/>
</dbReference>
<dbReference type="FunFam" id="3.40.50.300:FF:000016">
    <property type="entry name" value="Oligopeptide ABC transporter ATP-binding component"/>
    <property type="match status" value="1"/>
</dbReference>
<evidence type="ECO:0000256" key="3">
    <source>
        <dbReference type="ARBA" id="ARBA00022741"/>
    </source>
</evidence>
<dbReference type="SMART" id="SM00382">
    <property type="entry name" value="AAA"/>
    <property type="match status" value="1"/>
</dbReference>
<keyword evidence="2" id="KW-0813">Transport</keyword>
<evidence type="ECO:0000313" key="6">
    <source>
        <dbReference type="EMBL" id="HJB98009.1"/>
    </source>
</evidence>
<gene>
    <name evidence="6" type="ORF">H9710_05440</name>
</gene>
<dbReference type="Gene3D" id="3.40.50.300">
    <property type="entry name" value="P-loop containing nucleotide triphosphate hydrolases"/>
    <property type="match status" value="1"/>
</dbReference>
<reference evidence="6" key="1">
    <citation type="journal article" date="2021" name="PeerJ">
        <title>Extensive microbial diversity within the chicken gut microbiome revealed by metagenomics and culture.</title>
        <authorList>
            <person name="Gilroy R."/>
            <person name="Ravi A."/>
            <person name="Getino M."/>
            <person name="Pursley I."/>
            <person name="Horton D.L."/>
            <person name="Alikhan N.F."/>
            <person name="Baker D."/>
            <person name="Gharbi K."/>
            <person name="Hall N."/>
            <person name="Watson M."/>
            <person name="Adriaenssens E.M."/>
            <person name="Foster-Nyarko E."/>
            <person name="Jarju S."/>
            <person name="Secka A."/>
            <person name="Antonio M."/>
            <person name="Oren A."/>
            <person name="Chaudhuri R.R."/>
            <person name="La Ragione R."/>
            <person name="Hildebrand F."/>
            <person name="Pallen M.J."/>
        </authorList>
    </citation>
    <scope>NUCLEOTIDE SEQUENCE</scope>
    <source>
        <strain evidence="6">CHK185-1770</strain>
    </source>
</reference>
<feature type="domain" description="ABC transporter" evidence="5">
    <location>
        <begin position="18"/>
        <end position="262"/>
    </location>
</feature>
<evidence type="ECO:0000256" key="2">
    <source>
        <dbReference type="ARBA" id="ARBA00022448"/>
    </source>
</evidence>
<dbReference type="InterPro" id="IPR003439">
    <property type="entry name" value="ABC_transporter-like_ATP-bd"/>
</dbReference>
<reference evidence="6" key="2">
    <citation type="submission" date="2021-04" db="EMBL/GenBank/DDBJ databases">
        <authorList>
            <person name="Gilroy R."/>
        </authorList>
    </citation>
    <scope>NUCLEOTIDE SEQUENCE</scope>
    <source>
        <strain evidence="6">CHK185-1770</strain>
    </source>
</reference>
<dbReference type="GO" id="GO:0005524">
    <property type="term" value="F:ATP binding"/>
    <property type="evidence" value="ECO:0007669"/>
    <property type="project" value="UniProtKB-KW"/>
</dbReference>
<keyword evidence="3" id="KW-0547">Nucleotide-binding</keyword>
<accession>A0A9D2SF00</accession>
<evidence type="ECO:0000313" key="7">
    <source>
        <dbReference type="Proteomes" id="UP000826793"/>
    </source>
</evidence>
<dbReference type="InterPro" id="IPR003593">
    <property type="entry name" value="AAA+_ATPase"/>
</dbReference>
<dbReference type="PROSITE" id="PS00211">
    <property type="entry name" value="ABC_TRANSPORTER_1"/>
    <property type="match status" value="1"/>
</dbReference>
<dbReference type="PANTHER" id="PTHR43776">
    <property type="entry name" value="TRANSPORT ATP-BINDING PROTEIN"/>
    <property type="match status" value="1"/>
</dbReference>
<dbReference type="InterPro" id="IPR013563">
    <property type="entry name" value="Oligopep_ABC_C"/>
</dbReference>
<dbReference type="SUPFAM" id="SSF52540">
    <property type="entry name" value="P-loop containing nucleoside triphosphate hydrolases"/>
    <property type="match status" value="1"/>
</dbReference>
<dbReference type="GO" id="GO:0015833">
    <property type="term" value="P:peptide transport"/>
    <property type="evidence" value="ECO:0007669"/>
    <property type="project" value="InterPro"/>
</dbReference>
<dbReference type="NCBIfam" id="TIGR01727">
    <property type="entry name" value="oligo_HPY"/>
    <property type="match status" value="1"/>
</dbReference>
<evidence type="ECO:0000256" key="4">
    <source>
        <dbReference type="ARBA" id="ARBA00022840"/>
    </source>
</evidence>
<dbReference type="InterPro" id="IPR017871">
    <property type="entry name" value="ABC_transporter-like_CS"/>
</dbReference>
<comment type="caution">
    <text evidence="6">The sequence shown here is derived from an EMBL/GenBank/DDBJ whole genome shotgun (WGS) entry which is preliminary data.</text>
</comment>
<dbReference type="EMBL" id="DWXG01000042">
    <property type="protein sequence ID" value="HJB98009.1"/>
    <property type="molecule type" value="Genomic_DNA"/>
</dbReference>
<evidence type="ECO:0000259" key="5">
    <source>
        <dbReference type="PROSITE" id="PS50893"/>
    </source>
</evidence>
<proteinExistence type="inferred from homology"/>
<name>A0A9D2SF00_9FIRM</name>
<dbReference type="InterPro" id="IPR050319">
    <property type="entry name" value="ABC_transp_ATP-bind"/>
</dbReference>
<keyword evidence="4 6" id="KW-0067">ATP-binding</keyword>
<comment type="similarity">
    <text evidence="1">Belongs to the ABC transporter superfamily.</text>
</comment>
<dbReference type="Proteomes" id="UP000826793">
    <property type="component" value="Unassembled WGS sequence"/>
</dbReference>
<dbReference type="PROSITE" id="PS50893">
    <property type="entry name" value="ABC_TRANSPORTER_2"/>
    <property type="match status" value="1"/>
</dbReference>
<dbReference type="GO" id="GO:0055085">
    <property type="term" value="P:transmembrane transport"/>
    <property type="evidence" value="ECO:0007669"/>
    <property type="project" value="UniProtKB-ARBA"/>
</dbReference>
<protein>
    <submittedName>
        <fullName evidence="6">ATP-binding cassette domain-containing protein</fullName>
    </submittedName>
</protein>
<evidence type="ECO:0000256" key="1">
    <source>
        <dbReference type="ARBA" id="ARBA00005417"/>
    </source>
</evidence>
<dbReference type="AlphaFoldDB" id="A0A9D2SF00"/>
<dbReference type="GO" id="GO:0016887">
    <property type="term" value="F:ATP hydrolysis activity"/>
    <property type="evidence" value="ECO:0007669"/>
    <property type="project" value="InterPro"/>
</dbReference>
<dbReference type="InterPro" id="IPR027417">
    <property type="entry name" value="P-loop_NTPase"/>
</dbReference>